<dbReference type="RefSeq" id="WP_044673975.1">
    <property type="nucleotide sequence ID" value="NZ_CEFF01000221.1"/>
</dbReference>
<accession>A0A0Z8D9P8</accession>
<sequence>MNYLVISPFYPENFQPFTIELAKKEGVTVLGIGQEPYDQLPEELRNALTEYFRVNDLENIDEVKRAAAFLIYKHGPIDRVESHNEHWLENDAALREQFNIFGAKPKHLKKTKFKSEMKKFFSKAGVPVVPGMVVKTEKDIEKAVKAIGFPMIAKPDNGVGASGTFKLTKKADIETFKNAWDGQTVYFFEKFVNSSIITTYDGLVDHEGNVVFETGLTYVHTPFELMQSKKDNAYYIEKELDPKLVKYGRAIIKAFGMKERFFHIEFFKNGKDYIAIEYNNRMAGGFTVEAYNYAHSIDLFRDYANIVTGGDVEERRFDSQYCLVATRRDTTEYVHSADDIHQKLAGKIKTVKRMPDAFAELQGNDAYLLVTESKEELDDMIAFIGKTK</sequence>
<dbReference type="InterPro" id="IPR052032">
    <property type="entry name" value="ATP-dep_AA_Ligase"/>
</dbReference>
<evidence type="ECO:0000256" key="3">
    <source>
        <dbReference type="ARBA" id="ARBA00022840"/>
    </source>
</evidence>
<evidence type="ECO:0000313" key="6">
    <source>
        <dbReference type="EMBL" id="CYU39352.1"/>
    </source>
</evidence>
<proteinExistence type="predicted"/>
<dbReference type="GO" id="GO:0046872">
    <property type="term" value="F:metal ion binding"/>
    <property type="evidence" value="ECO:0007669"/>
    <property type="project" value="InterPro"/>
</dbReference>
<name>A0A0Z8D9P8_STRSU</name>
<reference evidence="6 7" key="1">
    <citation type="submission" date="2016-02" db="EMBL/GenBank/DDBJ databases">
        <authorList>
            <consortium name="Pathogen Informatics"/>
        </authorList>
    </citation>
    <scope>NUCLEOTIDE SEQUENCE [LARGE SCALE GENOMIC DNA]</scope>
    <source>
        <strain evidence="6 7">LSS32</strain>
    </source>
</reference>
<dbReference type="GO" id="GO:0005524">
    <property type="term" value="F:ATP binding"/>
    <property type="evidence" value="ECO:0007669"/>
    <property type="project" value="UniProtKB-UniRule"/>
</dbReference>
<dbReference type="InterPro" id="IPR011761">
    <property type="entry name" value="ATP-grasp"/>
</dbReference>
<dbReference type="Gene3D" id="3.40.50.20">
    <property type="match status" value="1"/>
</dbReference>
<organism evidence="6 7">
    <name type="scientific">Streptococcus suis</name>
    <dbReference type="NCBI Taxonomy" id="1307"/>
    <lineage>
        <taxon>Bacteria</taxon>
        <taxon>Bacillati</taxon>
        <taxon>Bacillota</taxon>
        <taxon>Bacilli</taxon>
        <taxon>Lactobacillales</taxon>
        <taxon>Streptococcaceae</taxon>
        <taxon>Streptococcus</taxon>
    </lineage>
</organism>
<gene>
    <name evidence="6" type="ORF">ERS132394_00404</name>
</gene>
<dbReference type="AlphaFoldDB" id="A0A0Z8D9P8"/>
<protein>
    <submittedName>
        <fullName evidence="6">Carbamoylphosphate synthase large subunit</fullName>
    </submittedName>
</protein>
<dbReference type="PANTHER" id="PTHR43585:SF2">
    <property type="entry name" value="ATP-GRASP ENZYME FSQD"/>
    <property type="match status" value="1"/>
</dbReference>
<dbReference type="InterPro" id="IPR013815">
    <property type="entry name" value="ATP_grasp_subdomain_1"/>
</dbReference>
<dbReference type="EMBL" id="FIGJ01000003">
    <property type="protein sequence ID" value="CYU39352.1"/>
    <property type="molecule type" value="Genomic_DNA"/>
</dbReference>
<dbReference type="PROSITE" id="PS50975">
    <property type="entry name" value="ATP_GRASP"/>
    <property type="match status" value="1"/>
</dbReference>
<dbReference type="PANTHER" id="PTHR43585">
    <property type="entry name" value="FUMIPYRROLE BIOSYNTHESIS PROTEIN C"/>
    <property type="match status" value="1"/>
</dbReference>
<dbReference type="Pfam" id="PF02786">
    <property type="entry name" value="CPSase_L_D2"/>
    <property type="match status" value="1"/>
</dbReference>
<keyword evidence="1" id="KW-0436">Ligase</keyword>
<evidence type="ECO:0000259" key="5">
    <source>
        <dbReference type="PROSITE" id="PS50975"/>
    </source>
</evidence>
<dbReference type="Gene3D" id="3.30.1490.20">
    <property type="entry name" value="ATP-grasp fold, A domain"/>
    <property type="match status" value="1"/>
</dbReference>
<dbReference type="Proteomes" id="UP000072618">
    <property type="component" value="Unassembled WGS sequence"/>
</dbReference>
<evidence type="ECO:0000256" key="4">
    <source>
        <dbReference type="PROSITE-ProRule" id="PRU00409"/>
    </source>
</evidence>
<evidence type="ECO:0000256" key="1">
    <source>
        <dbReference type="ARBA" id="ARBA00022598"/>
    </source>
</evidence>
<dbReference type="GO" id="GO:0016874">
    <property type="term" value="F:ligase activity"/>
    <property type="evidence" value="ECO:0007669"/>
    <property type="project" value="UniProtKB-KW"/>
</dbReference>
<feature type="domain" description="ATP-grasp" evidence="5">
    <location>
        <begin position="118"/>
        <end position="308"/>
    </location>
</feature>
<dbReference type="InterPro" id="IPR005479">
    <property type="entry name" value="CPAse_ATP-bd"/>
</dbReference>
<keyword evidence="2 4" id="KW-0547">Nucleotide-binding</keyword>
<keyword evidence="3 4" id="KW-0067">ATP-binding</keyword>
<evidence type="ECO:0000313" key="7">
    <source>
        <dbReference type="Proteomes" id="UP000072618"/>
    </source>
</evidence>
<dbReference type="Gene3D" id="3.30.470.20">
    <property type="entry name" value="ATP-grasp fold, B domain"/>
    <property type="match status" value="1"/>
</dbReference>
<evidence type="ECO:0000256" key="2">
    <source>
        <dbReference type="ARBA" id="ARBA00022741"/>
    </source>
</evidence>
<dbReference type="SUPFAM" id="SSF56059">
    <property type="entry name" value="Glutathione synthetase ATP-binding domain-like"/>
    <property type="match status" value="1"/>
</dbReference>